<dbReference type="InterPro" id="IPR001568">
    <property type="entry name" value="RNase_T2-like"/>
</dbReference>
<dbReference type="Gene3D" id="3.90.730.10">
    <property type="entry name" value="Ribonuclease T2-like"/>
    <property type="match status" value="1"/>
</dbReference>
<accession>A0A2T5GNU6</accession>
<proteinExistence type="inferred from homology"/>
<dbReference type="GO" id="GO:0006401">
    <property type="term" value="P:RNA catabolic process"/>
    <property type="evidence" value="ECO:0007669"/>
    <property type="project" value="UniProtKB-ARBA"/>
</dbReference>
<dbReference type="EMBL" id="QAOG01000002">
    <property type="protein sequence ID" value="PTQ61004.1"/>
    <property type="molecule type" value="Genomic_DNA"/>
</dbReference>
<dbReference type="Pfam" id="PF00445">
    <property type="entry name" value="Ribonuclease_T2"/>
    <property type="match status" value="1"/>
</dbReference>
<dbReference type="AlphaFoldDB" id="A0A2T5GNU6"/>
<organism evidence="4 5">
    <name type="scientific">Sphingomonas aurantiaca</name>
    <dbReference type="NCBI Taxonomy" id="185949"/>
    <lineage>
        <taxon>Bacteria</taxon>
        <taxon>Pseudomonadati</taxon>
        <taxon>Pseudomonadota</taxon>
        <taxon>Alphaproteobacteria</taxon>
        <taxon>Sphingomonadales</taxon>
        <taxon>Sphingomonadaceae</taxon>
        <taxon>Sphingomonas</taxon>
    </lineage>
</organism>
<evidence type="ECO:0000256" key="2">
    <source>
        <dbReference type="RuleBase" id="RU004328"/>
    </source>
</evidence>
<evidence type="ECO:0000256" key="1">
    <source>
        <dbReference type="ARBA" id="ARBA00007469"/>
    </source>
</evidence>
<comment type="caution">
    <text evidence="4">The sequence shown here is derived from an EMBL/GenBank/DDBJ whole genome shotgun (WGS) entry which is preliminary data.</text>
</comment>
<dbReference type="PROSITE" id="PS00531">
    <property type="entry name" value="RNASE_T2_2"/>
    <property type="match status" value="1"/>
</dbReference>
<dbReference type="Proteomes" id="UP000244189">
    <property type="component" value="Unassembled WGS sequence"/>
</dbReference>
<protein>
    <submittedName>
        <fullName evidence="4">Ribonuclease T2</fullName>
    </submittedName>
</protein>
<dbReference type="GO" id="GO:0033897">
    <property type="term" value="F:ribonuclease T2 activity"/>
    <property type="evidence" value="ECO:0007669"/>
    <property type="project" value="InterPro"/>
</dbReference>
<sequence length="246" mass="27198">MSATGMCRMSVKMTLAAVAVLAVPVAAHAQTYQCSAPSSVERVHQDLPSESQPKRVIPIGSYTLAITWAPQYCRDNGDRPGSAFQCGVENRFGFTLHGLWPDGVGKDWPQYCREAEFVPPPVIRAHLCTTPSAQLLQHEWAKHGTCMPGYRPAQYFAQSAALYGKLRFPEMDAASRTSLTAARFAALMAGANPGLKPDMMRVTATKQGWLDEIWICLDRRFRYRRCPVHQGGLAPAAPHKIWRGAR</sequence>
<feature type="chain" id="PRO_5015678565" evidence="3">
    <location>
        <begin position="30"/>
        <end position="246"/>
    </location>
</feature>
<feature type="signal peptide" evidence="3">
    <location>
        <begin position="1"/>
        <end position="29"/>
    </location>
</feature>
<keyword evidence="3" id="KW-0732">Signal</keyword>
<dbReference type="SUPFAM" id="SSF55895">
    <property type="entry name" value="Ribonuclease Rh-like"/>
    <property type="match status" value="1"/>
</dbReference>
<dbReference type="PROSITE" id="PS00530">
    <property type="entry name" value="RNASE_T2_1"/>
    <property type="match status" value="1"/>
</dbReference>
<dbReference type="InterPro" id="IPR018188">
    <property type="entry name" value="RNase_T2_His_AS_1"/>
</dbReference>
<dbReference type="PANTHER" id="PTHR11240:SF22">
    <property type="entry name" value="RIBONUCLEASE T2"/>
    <property type="match status" value="1"/>
</dbReference>
<dbReference type="InterPro" id="IPR033130">
    <property type="entry name" value="RNase_T2_His_AS_2"/>
</dbReference>
<comment type="similarity">
    <text evidence="1 2">Belongs to the RNase T2 family.</text>
</comment>
<evidence type="ECO:0000313" key="4">
    <source>
        <dbReference type="EMBL" id="PTQ61004.1"/>
    </source>
</evidence>
<dbReference type="InterPro" id="IPR036430">
    <property type="entry name" value="RNase_T2-like_sf"/>
</dbReference>
<dbReference type="GO" id="GO:0003723">
    <property type="term" value="F:RNA binding"/>
    <property type="evidence" value="ECO:0007669"/>
    <property type="project" value="InterPro"/>
</dbReference>
<keyword evidence="5" id="KW-1185">Reference proteome</keyword>
<dbReference type="PANTHER" id="PTHR11240">
    <property type="entry name" value="RIBONUCLEASE T2"/>
    <property type="match status" value="1"/>
</dbReference>
<evidence type="ECO:0000313" key="5">
    <source>
        <dbReference type="Proteomes" id="UP000244189"/>
    </source>
</evidence>
<reference evidence="4 5" key="1">
    <citation type="submission" date="2018-04" db="EMBL/GenBank/DDBJ databases">
        <title>Genomic Encyclopedia of Type Strains, Phase III (KMG-III): the genomes of soil and plant-associated and newly described type strains.</title>
        <authorList>
            <person name="Whitman W."/>
        </authorList>
    </citation>
    <scope>NUCLEOTIDE SEQUENCE [LARGE SCALE GENOMIC DNA]</scope>
    <source>
        <strain evidence="4 5">MA101b</strain>
    </source>
</reference>
<gene>
    <name evidence="4" type="ORF">C8J26_1320</name>
</gene>
<evidence type="ECO:0000256" key="3">
    <source>
        <dbReference type="SAM" id="SignalP"/>
    </source>
</evidence>
<name>A0A2T5GNU6_9SPHN</name>